<keyword evidence="1" id="KW-1133">Transmembrane helix</keyword>
<proteinExistence type="predicted"/>
<keyword evidence="4" id="KW-1185">Reference proteome</keyword>
<evidence type="ECO:0000259" key="2">
    <source>
        <dbReference type="Pfam" id="PF11127"/>
    </source>
</evidence>
<feature type="transmembrane region" description="Helical" evidence="1">
    <location>
        <begin position="12"/>
        <end position="29"/>
    </location>
</feature>
<dbReference type="EMBL" id="JBHTJR010000051">
    <property type="protein sequence ID" value="MFD0993806.1"/>
    <property type="molecule type" value="Genomic_DNA"/>
</dbReference>
<accession>A0ABW3JUF3</accession>
<name>A0ABW3JUF3_9FLAO</name>
<evidence type="ECO:0000256" key="1">
    <source>
        <dbReference type="SAM" id="Phobius"/>
    </source>
</evidence>
<keyword evidence="1" id="KW-0812">Transmembrane</keyword>
<organism evidence="3 4">
    <name type="scientific">Tenacibaculum geojense</name>
    <dbReference type="NCBI Taxonomy" id="915352"/>
    <lineage>
        <taxon>Bacteria</taxon>
        <taxon>Pseudomonadati</taxon>
        <taxon>Bacteroidota</taxon>
        <taxon>Flavobacteriia</taxon>
        <taxon>Flavobacteriales</taxon>
        <taxon>Flavobacteriaceae</taxon>
        <taxon>Tenacibaculum</taxon>
    </lineage>
</organism>
<protein>
    <submittedName>
        <fullName evidence="3">DUF2892 domain-containing protein</fullName>
    </submittedName>
</protein>
<dbReference type="InterPro" id="IPR021309">
    <property type="entry name" value="YgaP-like_TM"/>
</dbReference>
<feature type="transmembrane region" description="Helical" evidence="1">
    <location>
        <begin position="35"/>
        <end position="56"/>
    </location>
</feature>
<feature type="domain" description="Inner membrane protein YgaP-like transmembrane" evidence="2">
    <location>
        <begin position="1"/>
        <end position="66"/>
    </location>
</feature>
<dbReference type="Proteomes" id="UP001597062">
    <property type="component" value="Unassembled WGS sequence"/>
</dbReference>
<evidence type="ECO:0000313" key="3">
    <source>
        <dbReference type="EMBL" id="MFD0993806.1"/>
    </source>
</evidence>
<keyword evidence="1" id="KW-0472">Membrane</keyword>
<sequence length="67" mass="7524">MNKNIGNLDKTIRIASALIIAGLSYFNIITGVLEITLLLIAIIFLVTSLLNFCPLYKIFRYSSCKKE</sequence>
<evidence type="ECO:0000313" key="4">
    <source>
        <dbReference type="Proteomes" id="UP001597062"/>
    </source>
</evidence>
<dbReference type="Pfam" id="PF11127">
    <property type="entry name" value="YgaP-like_TM"/>
    <property type="match status" value="1"/>
</dbReference>
<dbReference type="RefSeq" id="WP_386108442.1">
    <property type="nucleotide sequence ID" value="NZ_JBHTJR010000051.1"/>
</dbReference>
<reference evidence="4" key="1">
    <citation type="journal article" date="2019" name="Int. J. Syst. Evol. Microbiol.">
        <title>The Global Catalogue of Microorganisms (GCM) 10K type strain sequencing project: providing services to taxonomists for standard genome sequencing and annotation.</title>
        <authorList>
            <consortium name="The Broad Institute Genomics Platform"/>
            <consortium name="The Broad Institute Genome Sequencing Center for Infectious Disease"/>
            <person name="Wu L."/>
            <person name="Ma J."/>
        </authorList>
    </citation>
    <scope>NUCLEOTIDE SEQUENCE [LARGE SCALE GENOMIC DNA]</scope>
    <source>
        <strain evidence="4">CCUG 60527</strain>
    </source>
</reference>
<gene>
    <name evidence="3" type="ORF">ACFQ1U_11365</name>
</gene>
<comment type="caution">
    <text evidence="3">The sequence shown here is derived from an EMBL/GenBank/DDBJ whole genome shotgun (WGS) entry which is preliminary data.</text>
</comment>